<proteinExistence type="predicted"/>
<dbReference type="SUPFAM" id="SSF51182">
    <property type="entry name" value="RmlC-like cupins"/>
    <property type="match status" value="1"/>
</dbReference>
<comment type="caution">
    <text evidence="2">The sequence shown here is derived from an EMBL/GenBank/DDBJ whole genome shotgun (WGS) entry which is preliminary data.</text>
</comment>
<evidence type="ECO:0000313" key="5">
    <source>
        <dbReference type="Proteomes" id="UP000037962"/>
    </source>
</evidence>
<evidence type="ECO:0000313" key="4">
    <source>
        <dbReference type="Proteomes" id="UP000037843"/>
    </source>
</evidence>
<dbReference type="PANTHER" id="PTHR37694:SF1">
    <property type="entry name" value="SLR8022 PROTEIN"/>
    <property type="match status" value="1"/>
</dbReference>
<accession>A0A7V8LPC8</accession>
<dbReference type="InterPro" id="IPR014710">
    <property type="entry name" value="RmlC-like_jellyroll"/>
</dbReference>
<dbReference type="Proteomes" id="UP000037962">
    <property type="component" value="Unassembled WGS sequence"/>
</dbReference>
<dbReference type="InterPro" id="IPR013096">
    <property type="entry name" value="Cupin_2"/>
</dbReference>
<dbReference type="Gene3D" id="2.60.120.10">
    <property type="entry name" value="Jelly Rolls"/>
    <property type="match status" value="1"/>
</dbReference>
<dbReference type="InterPro" id="IPR011051">
    <property type="entry name" value="RmlC_Cupin_sf"/>
</dbReference>
<dbReference type="EMBL" id="LJFS01000067">
    <property type="protein sequence ID" value="KPG22452.1"/>
    <property type="molecule type" value="Genomic_DNA"/>
</dbReference>
<dbReference type="GeneID" id="45762545"/>
<gene>
    <name evidence="2" type="ORF">AN908_12955</name>
    <name evidence="3" type="ORF">AN912_28970</name>
</gene>
<evidence type="ECO:0000313" key="3">
    <source>
        <dbReference type="EMBL" id="KPG22452.1"/>
    </source>
</evidence>
<evidence type="ECO:0000313" key="2">
    <source>
        <dbReference type="EMBL" id="KPG11276.1"/>
    </source>
</evidence>
<dbReference type="AlphaFoldDB" id="A0A7V8LPC8"/>
<dbReference type="PANTHER" id="PTHR37694">
    <property type="entry name" value="SLR8022 PROTEIN"/>
    <property type="match status" value="1"/>
</dbReference>
<reference evidence="4 5" key="1">
    <citation type="submission" date="2015-09" db="EMBL/GenBank/DDBJ databases">
        <title>Genome Sequences of Mycobacterium immunogenum Isolates, Recuperated from a Chloraminated Drinking Water Distribution System Simulator Subjected to Episodes of Nitrification.</title>
        <authorList>
            <person name="Gomez-Alvarez V."/>
            <person name="Revetta R.P."/>
        </authorList>
    </citation>
    <scope>NUCLEOTIDE SEQUENCE [LARGE SCALE GENOMIC DNA]</scope>
    <source>
        <strain evidence="2 4">H008</strain>
        <strain evidence="3 5">H076</strain>
    </source>
</reference>
<keyword evidence="5" id="KW-1185">Reference proteome</keyword>
<dbReference type="Pfam" id="PF07883">
    <property type="entry name" value="Cupin_2"/>
    <property type="match status" value="1"/>
</dbReference>
<dbReference type="Proteomes" id="UP000037843">
    <property type="component" value="Unassembled WGS sequence"/>
</dbReference>
<dbReference type="RefSeq" id="WP_043077364.1">
    <property type="nucleotide sequence ID" value="NZ_CP011530.1"/>
</dbReference>
<sequence>MDVISITALGDEHVETARSAHSGRSAHTVHGGSGHALRQVVMALAAGAKLAEHENPGEATLLVLKGRVELATSNARAAAAAGQYVVIPQERHDLTALEDSAVLLTVVGRAG</sequence>
<evidence type="ECO:0000259" key="1">
    <source>
        <dbReference type="Pfam" id="PF07883"/>
    </source>
</evidence>
<name>A0A7V8LPC8_9MYCO</name>
<feature type="domain" description="Cupin type-2" evidence="1">
    <location>
        <begin position="41"/>
        <end position="107"/>
    </location>
</feature>
<organism evidence="2 4">
    <name type="scientific">Mycobacteroides immunogenum</name>
    <dbReference type="NCBI Taxonomy" id="83262"/>
    <lineage>
        <taxon>Bacteria</taxon>
        <taxon>Bacillati</taxon>
        <taxon>Actinomycetota</taxon>
        <taxon>Actinomycetes</taxon>
        <taxon>Mycobacteriales</taxon>
        <taxon>Mycobacteriaceae</taxon>
        <taxon>Mycobacteroides</taxon>
    </lineage>
</organism>
<protein>
    <submittedName>
        <fullName evidence="2">Cupin</fullName>
    </submittedName>
</protein>
<dbReference type="EMBL" id="LJFO01000006">
    <property type="protein sequence ID" value="KPG11276.1"/>
    <property type="molecule type" value="Genomic_DNA"/>
</dbReference>
<dbReference type="KEGG" id="miz:BAB75_01315"/>